<protein>
    <recommendedName>
        <fullName evidence="4">DUF3244 domain-containing protein</fullName>
    </recommendedName>
</protein>
<evidence type="ECO:0000313" key="2">
    <source>
        <dbReference type="EMBL" id="RBQ29129.1"/>
    </source>
</evidence>
<dbReference type="OrthoDB" id="5344177at2"/>
<evidence type="ECO:0008006" key="4">
    <source>
        <dbReference type="Google" id="ProtNLM"/>
    </source>
</evidence>
<dbReference type="AlphaFoldDB" id="A0A366MUG9"/>
<keyword evidence="3" id="KW-1185">Reference proteome</keyword>
<accession>A0A366MUG9</accession>
<keyword evidence="1" id="KW-0732">Signal</keyword>
<reference evidence="2 3" key="1">
    <citation type="submission" date="2017-10" db="EMBL/GenBank/DDBJ databases">
        <title>Genomics of the genus Arcobacter.</title>
        <authorList>
            <person name="Perez-Cataluna A."/>
            <person name="Figueras M.J."/>
        </authorList>
    </citation>
    <scope>NUCLEOTIDE SEQUENCE [LARGE SCALE GENOMIC DNA]</scope>
    <source>
        <strain evidence="2 3">CECT 9230</strain>
    </source>
</reference>
<proteinExistence type="predicted"/>
<dbReference type="RefSeq" id="WP_113894310.1">
    <property type="nucleotide sequence ID" value="NZ_JANJGA010000009.1"/>
</dbReference>
<feature type="chain" id="PRO_5016975696" description="DUF3244 domain-containing protein" evidence="1">
    <location>
        <begin position="18"/>
        <end position="130"/>
    </location>
</feature>
<name>A0A366MUG9_9BACT</name>
<evidence type="ECO:0000313" key="3">
    <source>
        <dbReference type="Proteomes" id="UP000252669"/>
    </source>
</evidence>
<dbReference type="EMBL" id="PDKB01000008">
    <property type="protein sequence ID" value="RBQ29129.1"/>
    <property type="molecule type" value="Genomic_DNA"/>
</dbReference>
<sequence>MKKYIFALLFVVSYAFASNEIQKAFLVALFTNNGKGENVQHKITTTLSYVNKGEIISKVAIIGNYNKNTKVIVKLAGIEGKLLDELTLYNDINKKVFGTELTFKHNNIPKKGYFEVFVDGKLYDTKVFVK</sequence>
<dbReference type="Proteomes" id="UP000252669">
    <property type="component" value="Unassembled WGS sequence"/>
</dbReference>
<evidence type="ECO:0000256" key="1">
    <source>
        <dbReference type="SAM" id="SignalP"/>
    </source>
</evidence>
<feature type="signal peptide" evidence="1">
    <location>
        <begin position="1"/>
        <end position="17"/>
    </location>
</feature>
<organism evidence="2 3">
    <name type="scientific">Aliarcobacter vitoriensis</name>
    <dbReference type="NCBI Taxonomy" id="2011099"/>
    <lineage>
        <taxon>Bacteria</taxon>
        <taxon>Pseudomonadati</taxon>
        <taxon>Campylobacterota</taxon>
        <taxon>Epsilonproteobacteria</taxon>
        <taxon>Campylobacterales</taxon>
        <taxon>Arcobacteraceae</taxon>
        <taxon>Aliarcobacter</taxon>
    </lineage>
</organism>
<comment type="caution">
    <text evidence="2">The sequence shown here is derived from an EMBL/GenBank/DDBJ whole genome shotgun (WGS) entry which is preliminary data.</text>
</comment>
<gene>
    <name evidence="2" type="ORF">CRU91_05975</name>
</gene>